<evidence type="ECO:0000256" key="1">
    <source>
        <dbReference type="SAM" id="MobiDB-lite"/>
    </source>
</evidence>
<reference evidence="3" key="2">
    <citation type="submission" date="2025-09" db="UniProtKB">
        <authorList>
            <consortium name="Ensembl"/>
        </authorList>
    </citation>
    <scope>IDENTIFICATION</scope>
</reference>
<feature type="region of interest" description="Disordered" evidence="1">
    <location>
        <begin position="170"/>
        <end position="190"/>
    </location>
</feature>
<evidence type="ECO:0000313" key="4">
    <source>
        <dbReference type="Proteomes" id="UP000594220"/>
    </source>
</evidence>
<name>A0A7M4FZ27_CROPO</name>
<feature type="compositionally biased region" description="Acidic residues" evidence="1">
    <location>
        <begin position="77"/>
        <end position="97"/>
    </location>
</feature>
<dbReference type="AlphaFoldDB" id="A0A7M4FZ27"/>
<keyword evidence="2" id="KW-0472">Membrane</keyword>
<evidence type="ECO:0000256" key="2">
    <source>
        <dbReference type="SAM" id="Phobius"/>
    </source>
</evidence>
<evidence type="ECO:0000313" key="3">
    <source>
        <dbReference type="Ensembl" id="ENSCPRP00005017751.1"/>
    </source>
</evidence>
<accession>A0A7M4FZ27</accession>
<sequence length="190" mass="21293">LGSSQSGDKDSITVVLLVLFLLLLLLVLALAWHKLSKDSDGRYHPKRLCQPHRALAALRACWQVLRGRSSSMKSWQEECDDDDEDEEEEEEKEEEKEEEQKLCDMEEGKGRQEQHSQEEQDEMEEEEEDDKDVDSIPAFLETTKGSQAAICAMEGGSAEALLSNLHSFSGTATWEDSPGEGAKNQHVTAL</sequence>
<protein>
    <submittedName>
        <fullName evidence="3">Protein tyrosine phosphatase receptor type C associated protein</fullName>
    </submittedName>
</protein>
<feature type="compositionally biased region" description="Acidic residues" evidence="1">
    <location>
        <begin position="119"/>
        <end position="132"/>
    </location>
</feature>
<dbReference type="Proteomes" id="UP000594220">
    <property type="component" value="Unplaced"/>
</dbReference>
<keyword evidence="2" id="KW-1133">Transmembrane helix</keyword>
<dbReference type="OMA" id="YHPRHLM"/>
<dbReference type="GO" id="GO:0005886">
    <property type="term" value="C:plasma membrane"/>
    <property type="evidence" value="ECO:0007669"/>
    <property type="project" value="Ensembl"/>
</dbReference>
<dbReference type="Ensembl" id="ENSCPRT00005020770.1">
    <property type="protein sequence ID" value="ENSCPRP00005017751.1"/>
    <property type="gene ID" value="ENSCPRG00005012359.1"/>
</dbReference>
<dbReference type="GeneTree" id="ENSGT00390000017041"/>
<organism evidence="3 4">
    <name type="scientific">Crocodylus porosus</name>
    <name type="common">Saltwater crocodile</name>
    <name type="synonym">Estuarine crocodile</name>
    <dbReference type="NCBI Taxonomy" id="8502"/>
    <lineage>
        <taxon>Eukaryota</taxon>
        <taxon>Metazoa</taxon>
        <taxon>Chordata</taxon>
        <taxon>Craniata</taxon>
        <taxon>Vertebrata</taxon>
        <taxon>Euteleostomi</taxon>
        <taxon>Archelosauria</taxon>
        <taxon>Archosauria</taxon>
        <taxon>Crocodylia</taxon>
        <taxon>Longirostres</taxon>
        <taxon>Crocodylidae</taxon>
        <taxon>Crocodylus</taxon>
    </lineage>
</organism>
<keyword evidence="4" id="KW-1185">Reference proteome</keyword>
<feature type="compositionally biased region" description="Basic and acidic residues" evidence="1">
    <location>
        <begin position="98"/>
        <end position="118"/>
    </location>
</feature>
<reference evidence="3" key="1">
    <citation type="submission" date="2025-08" db="UniProtKB">
        <authorList>
            <consortium name="Ensembl"/>
        </authorList>
    </citation>
    <scope>IDENTIFICATION</scope>
</reference>
<gene>
    <name evidence="3" type="primary">PTPRCAP</name>
</gene>
<dbReference type="PANTHER" id="PTHR15312:SF1">
    <property type="entry name" value="PROTEIN TYROSINE PHOSPHATASE RECEPTOR TYPE C-ASSOCIATED PROTEIN"/>
    <property type="match status" value="1"/>
</dbReference>
<dbReference type="Pfam" id="PF15713">
    <property type="entry name" value="PTPRCAP"/>
    <property type="match status" value="1"/>
</dbReference>
<dbReference type="PANTHER" id="PTHR15312">
    <property type="entry name" value="PROTEIN TYROSINE PHOSPHATASE RECEPTOR TYPE C-ASSOCIATED PROTEIN"/>
    <property type="match status" value="1"/>
</dbReference>
<dbReference type="InterPro" id="IPR016553">
    <property type="entry name" value="PTPRCAP"/>
</dbReference>
<feature type="transmembrane region" description="Helical" evidence="2">
    <location>
        <begin position="12"/>
        <end position="32"/>
    </location>
</feature>
<feature type="region of interest" description="Disordered" evidence="1">
    <location>
        <begin position="73"/>
        <end position="136"/>
    </location>
</feature>
<proteinExistence type="predicted"/>
<keyword evidence="2" id="KW-0812">Transmembrane</keyword>